<dbReference type="AlphaFoldDB" id="A0A8X6NZ87"/>
<protein>
    <submittedName>
        <fullName evidence="1">Uncharacterized protein</fullName>
    </submittedName>
</protein>
<dbReference type="Proteomes" id="UP000887013">
    <property type="component" value="Unassembled WGS sequence"/>
</dbReference>
<organism evidence="1 2">
    <name type="scientific">Nephila pilipes</name>
    <name type="common">Giant wood spider</name>
    <name type="synonym">Nephila maculata</name>
    <dbReference type="NCBI Taxonomy" id="299642"/>
    <lineage>
        <taxon>Eukaryota</taxon>
        <taxon>Metazoa</taxon>
        <taxon>Ecdysozoa</taxon>
        <taxon>Arthropoda</taxon>
        <taxon>Chelicerata</taxon>
        <taxon>Arachnida</taxon>
        <taxon>Araneae</taxon>
        <taxon>Araneomorphae</taxon>
        <taxon>Entelegynae</taxon>
        <taxon>Araneoidea</taxon>
        <taxon>Nephilidae</taxon>
        <taxon>Nephila</taxon>
    </lineage>
</organism>
<accession>A0A8X6NZ87</accession>
<keyword evidence="2" id="KW-1185">Reference proteome</keyword>
<name>A0A8X6NZ87_NEPPI</name>
<proteinExistence type="predicted"/>
<evidence type="ECO:0000313" key="2">
    <source>
        <dbReference type="Proteomes" id="UP000887013"/>
    </source>
</evidence>
<feature type="non-terminal residue" evidence="1">
    <location>
        <position position="67"/>
    </location>
</feature>
<evidence type="ECO:0000313" key="1">
    <source>
        <dbReference type="EMBL" id="GFT41236.1"/>
    </source>
</evidence>
<sequence length="67" mass="7623">MPATTKQPGQYVGLMARLPTNIKRYFQLYNTLKASTNSLWPSSRFLIILLDTAKRLGTIQRRLPNAS</sequence>
<reference evidence="1" key="1">
    <citation type="submission" date="2020-08" db="EMBL/GenBank/DDBJ databases">
        <title>Multicomponent nature underlies the extraordinary mechanical properties of spider dragline silk.</title>
        <authorList>
            <person name="Kono N."/>
            <person name="Nakamura H."/>
            <person name="Mori M."/>
            <person name="Yoshida Y."/>
            <person name="Ohtoshi R."/>
            <person name="Malay A.D."/>
            <person name="Moran D.A.P."/>
            <person name="Tomita M."/>
            <person name="Numata K."/>
            <person name="Arakawa K."/>
        </authorList>
    </citation>
    <scope>NUCLEOTIDE SEQUENCE</scope>
</reference>
<dbReference type="EMBL" id="BMAW01110040">
    <property type="protein sequence ID" value="GFT41236.1"/>
    <property type="molecule type" value="Genomic_DNA"/>
</dbReference>
<gene>
    <name evidence="1" type="ORF">NPIL_697461</name>
</gene>
<comment type="caution">
    <text evidence="1">The sequence shown here is derived from an EMBL/GenBank/DDBJ whole genome shotgun (WGS) entry which is preliminary data.</text>
</comment>